<evidence type="ECO:0000256" key="1">
    <source>
        <dbReference type="ARBA" id="ARBA00023015"/>
    </source>
</evidence>
<evidence type="ECO:0000256" key="3">
    <source>
        <dbReference type="ARBA" id="ARBA00023163"/>
    </source>
</evidence>
<keyword evidence="3" id="KW-0804">Transcription</keyword>
<keyword evidence="1" id="KW-0805">Transcription regulation</keyword>
<dbReference type="InterPro" id="IPR008920">
    <property type="entry name" value="TF_FadR/GntR_C"/>
</dbReference>
<dbReference type="SUPFAM" id="SSF48008">
    <property type="entry name" value="GntR ligand-binding domain-like"/>
    <property type="match status" value="1"/>
</dbReference>
<organism evidence="5">
    <name type="scientific">bioreactor metagenome</name>
    <dbReference type="NCBI Taxonomy" id="1076179"/>
    <lineage>
        <taxon>unclassified sequences</taxon>
        <taxon>metagenomes</taxon>
        <taxon>ecological metagenomes</taxon>
    </lineage>
</organism>
<feature type="domain" description="HTH gntR-type" evidence="4">
    <location>
        <begin position="3"/>
        <end position="70"/>
    </location>
</feature>
<dbReference type="EMBL" id="VSSQ01004383">
    <property type="protein sequence ID" value="MPM24970.1"/>
    <property type="molecule type" value="Genomic_DNA"/>
</dbReference>
<keyword evidence="2" id="KW-0238">DNA-binding</keyword>
<sequence>MATNPTISTFEELKKKIVSGELPPSESLREMDLAAQYNVSRNTVKKALLMLEKENFVIIEPNKGAKVRAYSMEEVSEFLELRAELESFIARLAVPHFDSERLRRLQDTLSEMKQHLDSGDLLKYSDCNRCFHMIIFDACPNRTAVNLTLSLKAQMSKYNSKTILVPGRSLQSFEEHSAILSAILARNAELTEALVRHHISNVRKAYEKYFSLLT</sequence>
<dbReference type="PANTHER" id="PTHR43537">
    <property type="entry name" value="TRANSCRIPTIONAL REGULATOR, GNTR FAMILY"/>
    <property type="match status" value="1"/>
</dbReference>
<dbReference type="CDD" id="cd07377">
    <property type="entry name" value="WHTH_GntR"/>
    <property type="match status" value="1"/>
</dbReference>
<dbReference type="AlphaFoldDB" id="A0A644Y920"/>
<evidence type="ECO:0000259" key="4">
    <source>
        <dbReference type="PROSITE" id="PS50949"/>
    </source>
</evidence>
<name>A0A644Y920_9ZZZZ</name>
<dbReference type="SUPFAM" id="SSF46785">
    <property type="entry name" value="Winged helix' DNA-binding domain"/>
    <property type="match status" value="1"/>
</dbReference>
<proteinExistence type="predicted"/>
<gene>
    <name evidence="5" type="primary">lutR_27</name>
    <name evidence="5" type="ORF">SDC9_71459</name>
</gene>
<accession>A0A644Y920</accession>
<reference evidence="5" key="1">
    <citation type="submission" date="2019-08" db="EMBL/GenBank/DDBJ databases">
        <authorList>
            <person name="Kucharzyk K."/>
            <person name="Murdoch R.W."/>
            <person name="Higgins S."/>
            <person name="Loffler F."/>
        </authorList>
    </citation>
    <scope>NUCLEOTIDE SEQUENCE</scope>
</reference>
<dbReference type="SMART" id="SM00895">
    <property type="entry name" value="FCD"/>
    <property type="match status" value="1"/>
</dbReference>
<dbReference type="GO" id="GO:0003677">
    <property type="term" value="F:DNA binding"/>
    <property type="evidence" value="ECO:0007669"/>
    <property type="project" value="UniProtKB-KW"/>
</dbReference>
<dbReference type="InterPro" id="IPR036390">
    <property type="entry name" value="WH_DNA-bd_sf"/>
</dbReference>
<evidence type="ECO:0000313" key="5">
    <source>
        <dbReference type="EMBL" id="MPM24970.1"/>
    </source>
</evidence>
<dbReference type="Gene3D" id="1.20.120.530">
    <property type="entry name" value="GntR ligand-binding domain-like"/>
    <property type="match status" value="1"/>
</dbReference>
<dbReference type="InterPro" id="IPR011711">
    <property type="entry name" value="GntR_C"/>
</dbReference>
<comment type="caution">
    <text evidence="5">The sequence shown here is derived from an EMBL/GenBank/DDBJ whole genome shotgun (WGS) entry which is preliminary data.</text>
</comment>
<dbReference type="Pfam" id="PF00392">
    <property type="entry name" value="GntR"/>
    <property type="match status" value="1"/>
</dbReference>
<dbReference type="PROSITE" id="PS50949">
    <property type="entry name" value="HTH_GNTR"/>
    <property type="match status" value="1"/>
</dbReference>
<dbReference type="SMART" id="SM00345">
    <property type="entry name" value="HTH_GNTR"/>
    <property type="match status" value="1"/>
</dbReference>
<dbReference type="GO" id="GO:0003700">
    <property type="term" value="F:DNA-binding transcription factor activity"/>
    <property type="evidence" value="ECO:0007669"/>
    <property type="project" value="InterPro"/>
</dbReference>
<evidence type="ECO:0000256" key="2">
    <source>
        <dbReference type="ARBA" id="ARBA00023125"/>
    </source>
</evidence>
<dbReference type="Gene3D" id="1.10.10.10">
    <property type="entry name" value="Winged helix-like DNA-binding domain superfamily/Winged helix DNA-binding domain"/>
    <property type="match status" value="1"/>
</dbReference>
<dbReference type="InterPro" id="IPR000524">
    <property type="entry name" value="Tscrpt_reg_HTH_GntR"/>
</dbReference>
<protein>
    <submittedName>
        <fullName evidence="5">HTH-type transcriptional regulator LutR</fullName>
    </submittedName>
</protein>
<dbReference type="Pfam" id="PF07729">
    <property type="entry name" value="FCD"/>
    <property type="match status" value="1"/>
</dbReference>
<dbReference type="InterPro" id="IPR036388">
    <property type="entry name" value="WH-like_DNA-bd_sf"/>
</dbReference>
<dbReference type="PANTHER" id="PTHR43537:SF5">
    <property type="entry name" value="UXU OPERON TRANSCRIPTIONAL REGULATOR"/>
    <property type="match status" value="1"/>
</dbReference>